<dbReference type="InterPro" id="IPR008969">
    <property type="entry name" value="CarboxyPept-like_regulatory"/>
</dbReference>
<evidence type="ECO:0000313" key="3">
    <source>
        <dbReference type="Proteomes" id="UP000198756"/>
    </source>
</evidence>
<dbReference type="OrthoDB" id="1223654at2"/>
<dbReference type="STRING" id="279824.SAMN03080617_00498"/>
<evidence type="ECO:0000313" key="2">
    <source>
        <dbReference type="EMBL" id="SDA44499.1"/>
    </source>
</evidence>
<accession>A0A1G5VF93</accession>
<reference evidence="3" key="1">
    <citation type="submission" date="2016-10" db="EMBL/GenBank/DDBJ databases">
        <authorList>
            <person name="Varghese N."/>
            <person name="Submissions S."/>
        </authorList>
    </citation>
    <scope>NUCLEOTIDE SEQUENCE [LARGE SCALE GENOMIC DNA]</scope>
    <source>
        <strain evidence="3">DSM 22703</strain>
    </source>
</reference>
<dbReference type="SUPFAM" id="SSF56935">
    <property type="entry name" value="Porins"/>
    <property type="match status" value="1"/>
</dbReference>
<gene>
    <name evidence="2" type="ORF">SAMN03080617_00498</name>
</gene>
<dbReference type="Proteomes" id="UP000198756">
    <property type="component" value="Unassembled WGS sequence"/>
</dbReference>
<keyword evidence="1" id="KW-0732">Signal</keyword>
<name>A0A1G5VF93_9BACT</name>
<proteinExistence type="predicted"/>
<protein>
    <submittedName>
        <fullName evidence="2">CarboxypepD_reg-like domain-containing protein</fullName>
    </submittedName>
</protein>
<feature type="signal peptide" evidence="1">
    <location>
        <begin position="1"/>
        <end position="18"/>
    </location>
</feature>
<sequence>MRGIVLLFIFIFHFSAQSQTITGTVLEKGSGLPLPYANVFVNNTTIGAATDIDGKFIISGTIPDQFELVASFVGYSTVSVTINRKGKLSIVQNFELELLEDKLTEIELKAKRDKSWERNLNKFKEVFLAVPDDPYGKDIEILNPWVLDFSTVKPDKGFNYTQATAQMPLQLVNNALGYQIDFYLQDFRMLRNASRFFGQAFYKNLALEDSLVESKWKEGKELNYQNSVRHLALSLLLKNSGSQGFEFYLANAGVPKENRTNDFYYELKKSIIPVNLELIYTKPLGNGVYRIFLPERMEVHHLKKPWPNDYYTNIYHAISWIWAPSGYFDVDRNGTLLHPTQLVLSGFIGRQRMARSLPLDFVPDKSFDGLLEDLEVFQNRYITLNNLRETPWISLNKSFYYPGESLWLGGEMLYQNATKQDTLSRVVYVDVLNDQLKVVHQEAYPIVNGKIAGGLTLSDALKKGDYLLRAYTRWGLNYGERDIFQLPFPILNPNEIIEHREETEEELFGDIAVVYDHSISDSVFYRVLDLVLNFQDTDENSVDANFLITALEESVAVELDPKFRLENRLDWLDRALPVGFDSRLPFDIEYGISVEGKFTPDKKRASLSTVITVVRDDLEDFGQVKSDSSGRFWASGLQFLDTAHIAIAAVDEKRRPYGKVELLPFNSPLFKGYFPKARYQLKEISKESESLFDLAGDFILLEEFVKEEVKEKETMAQRNYSYGNPNQEIGPSDLETKTMAEILGLLRFNIASLKFRNYTYGDSTGSPLLIIDGVSMAFMEKDAFREMLLGFEPSQLHSIKVYNDNISNVIFGMAGYSGVIMIETKKGARTGPNSDRKFNSEGFQIFTVKGFSSFSEFPKDPPSDQYLKKKPTIFWDPDAQTSDGIYRTKVKVPYGVNKLRIRVEGMTLDGEAFYKILKIEI</sequence>
<evidence type="ECO:0000256" key="1">
    <source>
        <dbReference type="SAM" id="SignalP"/>
    </source>
</evidence>
<dbReference type="RefSeq" id="WP_092728370.1">
    <property type="nucleotide sequence ID" value="NZ_FMXE01000003.1"/>
</dbReference>
<dbReference type="EMBL" id="FMXE01000003">
    <property type="protein sequence ID" value="SDA44499.1"/>
    <property type="molecule type" value="Genomic_DNA"/>
</dbReference>
<dbReference type="Pfam" id="PF13715">
    <property type="entry name" value="CarbopepD_reg_2"/>
    <property type="match status" value="1"/>
</dbReference>
<dbReference type="Gene3D" id="2.60.40.1120">
    <property type="entry name" value="Carboxypeptidase-like, regulatory domain"/>
    <property type="match status" value="1"/>
</dbReference>
<dbReference type="AlphaFoldDB" id="A0A1G5VF93"/>
<keyword evidence="3" id="KW-1185">Reference proteome</keyword>
<organism evidence="2 3">
    <name type="scientific">Algoriphagus alkaliphilus</name>
    <dbReference type="NCBI Taxonomy" id="279824"/>
    <lineage>
        <taxon>Bacteria</taxon>
        <taxon>Pseudomonadati</taxon>
        <taxon>Bacteroidota</taxon>
        <taxon>Cytophagia</taxon>
        <taxon>Cytophagales</taxon>
        <taxon>Cyclobacteriaceae</taxon>
        <taxon>Algoriphagus</taxon>
    </lineage>
</organism>
<dbReference type="SUPFAM" id="SSF49464">
    <property type="entry name" value="Carboxypeptidase regulatory domain-like"/>
    <property type="match status" value="1"/>
</dbReference>
<feature type="chain" id="PRO_5011574082" evidence="1">
    <location>
        <begin position="19"/>
        <end position="921"/>
    </location>
</feature>